<dbReference type="Proteomes" id="UP000007151">
    <property type="component" value="Unassembled WGS sequence"/>
</dbReference>
<evidence type="ECO:0000313" key="3">
    <source>
        <dbReference type="Proteomes" id="UP000007151"/>
    </source>
</evidence>
<comment type="caution">
    <text evidence="2">The sequence shown here is derived from an EMBL/GenBank/DDBJ whole genome shotgun (WGS) entry which is preliminary data.</text>
</comment>
<keyword evidence="1" id="KW-0472">Membrane</keyword>
<keyword evidence="1" id="KW-0812">Transmembrane</keyword>
<keyword evidence="2" id="KW-0675">Receptor</keyword>
<feature type="non-terminal residue" evidence="2">
    <location>
        <position position="184"/>
    </location>
</feature>
<name>A0A212FCB6_DANPL</name>
<proteinExistence type="predicted"/>
<sequence>MLAPKQRQNIVQSSHLIRIIRKIAGASVITIKSTSQNVILSSFTYFGFFSFITWYSIYFYSVYKMYSEDQTILRSLYSTKLKRYGDEVERIIELIFSLYAMWKVPFDLSGSSEDMQQIVDIDKAIRDLSESALLMAVIIHQIINSNLDSSIRSEAVNLSLQILHQTPKFTAHGLYKLNHEVLLE</sequence>
<protein>
    <submittedName>
        <fullName evidence="2">Gustatory receptor 66</fullName>
    </submittedName>
</protein>
<keyword evidence="1" id="KW-1133">Transmembrane helix</keyword>
<dbReference type="EMBL" id="AGBW02009203">
    <property type="protein sequence ID" value="OWR51389.1"/>
    <property type="molecule type" value="Genomic_DNA"/>
</dbReference>
<feature type="transmembrane region" description="Helical" evidence="1">
    <location>
        <begin position="43"/>
        <end position="63"/>
    </location>
</feature>
<organism evidence="2 3">
    <name type="scientific">Danaus plexippus plexippus</name>
    <dbReference type="NCBI Taxonomy" id="278856"/>
    <lineage>
        <taxon>Eukaryota</taxon>
        <taxon>Metazoa</taxon>
        <taxon>Ecdysozoa</taxon>
        <taxon>Arthropoda</taxon>
        <taxon>Hexapoda</taxon>
        <taxon>Insecta</taxon>
        <taxon>Pterygota</taxon>
        <taxon>Neoptera</taxon>
        <taxon>Endopterygota</taxon>
        <taxon>Lepidoptera</taxon>
        <taxon>Glossata</taxon>
        <taxon>Ditrysia</taxon>
        <taxon>Papilionoidea</taxon>
        <taxon>Nymphalidae</taxon>
        <taxon>Danainae</taxon>
        <taxon>Danaini</taxon>
        <taxon>Danaina</taxon>
        <taxon>Danaus</taxon>
        <taxon>Danaus</taxon>
    </lineage>
</organism>
<accession>A0A212FCB6</accession>
<gene>
    <name evidence="2" type="ORF">KGM_207564A</name>
</gene>
<dbReference type="InParanoid" id="A0A212FCB6"/>
<evidence type="ECO:0000313" key="2">
    <source>
        <dbReference type="EMBL" id="OWR51389.1"/>
    </source>
</evidence>
<dbReference type="KEGG" id="dpl:KGM_207564A"/>
<evidence type="ECO:0000256" key="1">
    <source>
        <dbReference type="SAM" id="Phobius"/>
    </source>
</evidence>
<reference evidence="2 3" key="1">
    <citation type="journal article" date="2011" name="Cell">
        <title>The monarch butterfly genome yields insights into long-distance migration.</title>
        <authorList>
            <person name="Zhan S."/>
            <person name="Merlin C."/>
            <person name="Boore J.L."/>
            <person name="Reppert S.M."/>
        </authorList>
    </citation>
    <scope>NUCLEOTIDE SEQUENCE [LARGE SCALE GENOMIC DNA]</scope>
    <source>
        <strain evidence="2">F-2</strain>
    </source>
</reference>
<dbReference type="STRING" id="278856.A0A212FCB6"/>
<keyword evidence="3" id="KW-1185">Reference proteome</keyword>
<dbReference type="AlphaFoldDB" id="A0A212FCB6"/>